<dbReference type="SUPFAM" id="SSF48317">
    <property type="entry name" value="Acid phosphatase/Vanadium-dependent haloperoxidase"/>
    <property type="match status" value="1"/>
</dbReference>
<evidence type="ECO:0000313" key="5">
    <source>
        <dbReference type="Proteomes" id="UP000554054"/>
    </source>
</evidence>
<feature type="compositionally biased region" description="Low complexity" evidence="1">
    <location>
        <begin position="245"/>
        <end position="259"/>
    </location>
</feature>
<feature type="domain" description="Phosphatidic acid phosphatase type 2/haloperoxidase" evidence="3">
    <location>
        <begin position="86"/>
        <end position="208"/>
    </location>
</feature>
<dbReference type="InterPro" id="IPR000326">
    <property type="entry name" value="PAP2/HPO"/>
</dbReference>
<feature type="transmembrane region" description="Helical" evidence="2">
    <location>
        <begin position="86"/>
        <end position="107"/>
    </location>
</feature>
<dbReference type="Proteomes" id="UP000554054">
    <property type="component" value="Unassembled WGS sequence"/>
</dbReference>
<dbReference type="InterPro" id="IPR036938">
    <property type="entry name" value="PAP2/HPO_sf"/>
</dbReference>
<keyword evidence="2" id="KW-0472">Membrane</keyword>
<name>A0A852VR28_9MICO</name>
<proteinExistence type="predicted"/>
<feature type="transmembrane region" description="Helical" evidence="2">
    <location>
        <begin position="127"/>
        <end position="154"/>
    </location>
</feature>
<accession>A0A852VR28</accession>
<evidence type="ECO:0000256" key="2">
    <source>
        <dbReference type="SAM" id="Phobius"/>
    </source>
</evidence>
<dbReference type="SMART" id="SM00014">
    <property type="entry name" value="acidPPc"/>
    <property type="match status" value="1"/>
</dbReference>
<feature type="transmembrane region" description="Helical" evidence="2">
    <location>
        <begin position="55"/>
        <end position="77"/>
    </location>
</feature>
<evidence type="ECO:0000313" key="4">
    <source>
        <dbReference type="EMBL" id="NYF97163.1"/>
    </source>
</evidence>
<evidence type="ECO:0000256" key="1">
    <source>
        <dbReference type="SAM" id="MobiDB-lite"/>
    </source>
</evidence>
<reference evidence="4 5" key="1">
    <citation type="submission" date="2020-07" db="EMBL/GenBank/DDBJ databases">
        <title>Sequencing the genomes of 1000 actinobacteria strains.</title>
        <authorList>
            <person name="Klenk H.-P."/>
        </authorList>
    </citation>
    <scope>NUCLEOTIDE SEQUENCE [LARGE SCALE GENOMIC DNA]</scope>
    <source>
        <strain evidence="4 5">DSM 26154</strain>
    </source>
</reference>
<keyword evidence="2" id="KW-0812">Transmembrane</keyword>
<protein>
    <submittedName>
        <fullName evidence="4">Membrane-associated phospholipid phosphatase</fullName>
    </submittedName>
</protein>
<gene>
    <name evidence="4" type="ORF">BJY20_000555</name>
</gene>
<sequence length="331" mass="34944">MTSRSLRWTSAPALAGALVLLTVLAAGPLRSLDAALQGYWAKRYTPNWFGFLDSVPNAVAGQAVCLPVLLVIAVVLARKYRTWHPLAIVVAAEVAFYVGVGGMKILLQRTSPAAGAGHFWEGGVFAHGWYGIAYPSGHAAEAILFYGAAAYLLRTYANPDMRLRKPLAFLVGLITAQSIVVAFYLGFHWPTDLLAGMLAGALMLRIIVDVDRRIAAGTPVLGWQPPAVRTAVPALPALAPAPSRTSGAAVPSAASTASPPAQPSPVPALATLPTVSQSANDLPPLRPVAVRTMSARPGPVSPWPGRRATPFALREHVRHARVRELQTTGKG</sequence>
<dbReference type="AlphaFoldDB" id="A0A852VR28"/>
<feature type="region of interest" description="Disordered" evidence="1">
    <location>
        <begin position="245"/>
        <end position="269"/>
    </location>
</feature>
<dbReference type="Gene3D" id="1.20.144.10">
    <property type="entry name" value="Phosphatidic acid phosphatase type 2/haloperoxidase"/>
    <property type="match status" value="1"/>
</dbReference>
<evidence type="ECO:0000259" key="3">
    <source>
        <dbReference type="SMART" id="SM00014"/>
    </source>
</evidence>
<comment type="caution">
    <text evidence="4">The sequence shown here is derived from an EMBL/GenBank/DDBJ whole genome shotgun (WGS) entry which is preliminary data.</text>
</comment>
<keyword evidence="2" id="KW-1133">Transmembrane helix</keyword>
<organism evidence="4 5">
    <name type="scientific">Janibacter cremeus</name>
    <dbReference type="NCBI Taxonomy" id="1285192"/>
    <lineage>
        <taxon>Bacteria</taxon>
        <taxon>Bacillati</taxon>
        <taxon>Actinomycetota</taxon>
        <taxon>Actinomycetes</taxon>
        <taxon>Micrococcales</taxon>
        <taxon>Intrasporangiaceae</taxon>
        <taxon>Janibacter</taxon>
    </lineage>
</organism>
<dbReference type="EMBL" id="JACCAE010000001">
    <property type="protein sequence ID" value="NYF97163.1"/>
    <property type="molecule type" value="Genomic_DNA"/>
</dbReference>
<dbReference type="RefSeq" id="WP_185990125.1">
    <property type="nucleotide sequence ID" value="NZ_JACCAE010000001.1"/>
</dbReference>
<feature type="transmembrane region" description="Helical" evidence="2">
    <location>
        <begin position="166"/>
        <end position="187"/>
    </location>
</feature>
<keyword evidence="5" id="KW-1185">Reference proteome</keyword>
<dbReference type="Pfam" id="PF01569">
    <property type="entry name" value="PAP2"/>
    <property type="match status" value="1"/>
</dbReference>